<name>A0A5J4RWY3_9ZZZZ</name>
<dbReference type="PROSITE" id="PS51257">
    <property type="entry name" value="PROKAR_LIPOPROTEIN"/>
    <property type="match status" value="1"/>
</dbReference>
<protein>
    <recommendedName>
        <fullName evidence="2">Spore photoproduct lyase</fullName>
    </recommendedName>
</protein>
<accession>A0A5J4RWY3</accession>
<dbReference type="AlphaFoldDB" id="A0A5J4RWY3"/>
<proteinExistence type="predicted"/>
<comment type="caution">
    <text evidence="1">The sequence shown here is derived from an EMBL/GenBank/DDBJ whole genome shotgun (WGS) entry which is preliminary data.</text>
</comment>
<gene>
    <name evidence="1" type="ORF">EZS27_014444</name>
</gene>
<reference evidence="1" key="1">
    <citation type="submission" date="2019-03" db="EMBL/GenBank/DDBJ databases">
        <title>Single cell metagenomics reveals metabolic interactions within the superorganism composed of flagellate Streblomastix strix and complex community of Bacteroidetes bacteria on its surface.</title>
        <authorList>
            <person name="Treitli S.C."/>
            <person name="Kolisko M."/>
            <person name="Husnik F."/>
            <person name="Keeling P."/>
            <person name="Hampl V."/>
        </authorList>
    </citation>
    <scope>NUCLEOTIDE SEQUENCE</scope>
    <source>
        <strain evidence="1">STM</strain>
    </source>
</reference>
<sequence>MERFNGKAIYQPAGKATEYAKWACNFYVGCSCGCHYCYLKKGRGVKILGGDKPTLKKCFRGEAHALDVFENEMLQNREELQKHGLFFSFTTNPFLNIKKGL</sequence>
<evidence type="ECO:0008006" key="2">
    <source>
        <dbReference type="Google" id="ProtNLM"/>
    </source>
</evidence>
<dbReference type="EMBL" id="SNRY01000696">
    <property type="protein sequence ID" value="KAA6337483.1"/>
    <property type="molecule type" value="Genomic_DNA"/>
</dbReference>
<organism evidence="1">
    <name type="scientific">termite gut metagenome</name>
    <dbReference type="NCBI Taxonomy" id="433724"/>
    <lineage>
        <taxon>unclassified sequences</taxon>
        <taxon>metagenomes</taxon>
        <taxon>organismal metagenomes</taxon>
    </lineage>
</organism>
<evidence type="ECO:0000313" key="1">
    <source>
        <dbReference type="EMBL" id="KAA6337483.1"/>
    </source>
</evidence>